<dbReference type="KEGG" id="mcoo:MCOO_45630"/>
<keyword evidence="7" id="KW-1185">Reference proteome</keyword>
<dbReference type="InterPro" id="IPR050109">
    <property type="entry name" value="HTH-type_TetR-like_transc_reg"/>
</dbReference>
<organism evidence="6 7">
    <name type="scientific">Mycobacterium cookii</name>
    <dbReference type="NCBI Taxonomy" id="1775"/>
    <lineage>
        <taxon>Bacteria</taxon>
        <taxon>Bacillati</taxon>
        <taxon>Actinomycetota</taxon>
        <taxon>Actinomycetes</taxon>
        <taxon>Mycobacteriales</taxon>
        <taxon>Mycobacteriaceae</taxon>
        <taxon>Mycobacterium</taxon>
    </lineage>
</organism>
<name>A0A7I7L461_9MYCO</name>
<dbReference type="Proteomes" id="UP000465866">
    <property type="component" value="Chromosome"/>
</dbReference>
<accession>A0A7I7L461</accession>
<sequence length="160" mass="17280">MGQGTLYRHFPDRQALLAEVYRNDLQMLEELAEALLRTHPPLTALRLWFGVIASFAANKQDLAAALPVASPAAEENEESLLIGAATRLLDAGKDAGEIRSDVDARELVLLMSSLWRGPSSVNQPASSTHMLDLIIEGIQLPMTSAEGDQACAATVLRICN</sequence>
<dbReference type="InterPro" id="IPR001647">
    <property type="entry name" value="HTH_TetR"/>
</dbReference>
<dbReference type="AlphaFoldDB" id="A0A7I7L461"/>
<evidence type="ECO:0000256" key="2">
    <source>
        <dbReference type="ARBA" id="ARBA00023125"/>
    </source>
</evidence>
<keyword evidence="1" id="KW-0805">Transcription regulation</keyword>
<evidence type="ECO:0000313" key="6">
    <source>
        <dbReference type="EMBL" id="BBX48548.1"/>
    </source>
</evidence>
<dbReference type="InterPro" id="IPR036271">
    <property type="entry name" value="Tet_transcr_reg_TetR-rel_C_sf"/>
</dbReference>
<dbReference type="Gene3D" id="1.10.357.10">
    <property type="entry name" value="Tetracycline Repressor, domain 2"/>
    <property type="match status" value="1"/>
</dbReference>
<gene>
    <name evidence="6" type="ORF">MCOO_45630</name>
</gene>
<evidence type="ECO:0000313" key="7">
    <source>
        <dbReference type="Proteomes" id="UP000465866"/>
    </source>
</evidence>
<dbReference type="PANTHER" id="PTHR30055">
    <property type="entry name" value="HTH-TYPE TRANSCRIPTIONAL REGULATOR RUTR"/>
    <property type="match status" value="1"/>
</dbReference>
<dbReference type="InterPro" id="IPR049445">
    <property type="entry name" value="TetR_SbtR-like_C"/>
</dbReference>
<evidence type="ECO:0000256" key="4">
    <source>
        <dbReference type="PROSITE-ProRule" id="PRU00335"/>
    </source>
</evidence>
<dbReference type="GO" id="GO:0003700">
    <property type="term" value="F:DNA-binding transcription factor activity"/>
    <property type="evidence" value="ECO:0007669"/>
    <property type="project" value="TreeGrafter"/>
</dbReference>
<dbReference type="SUPFAM" id="SSF46689">
    <property type="entry name" value="Homeodomain-like"/>
    <property type="match status" value="1"/>
</dbReference>
<dbReference type="PROSITE" id="PS50977">
    <property type="entry name" value="HTH_TETR_2"/>
    <property type="match status" value="1"/>
</dbReference>
<proteinExistence type="predicted"/>
<dbReference type="SUPFAM" id="SSF48498">
    <property type="entry name" value="Tetracyclin repressor-like, C-terminal domain"/>
    <property type="match status" value="1"/>
</dbReference>
<dbReference type="Pfam" id="PF21597">
    <property type="entry name" value="TetR_C_43"/>
    <property type="match status" value="1"/>
</dbReference>
<dbReference type="PANTHER" id="PTHR30055:SF234">
    <property type="entry name" value="HTH-TYPE TRANSCRIPTIONAL REGULATOR BETI"/>
    <property type="match status" value="1"/>
</dbReference>
<reference evidence="6 7" key="1">
    <citation type="journal article" date="2019" name="Emerg. Microbes Infect.">
        <title>Comprehensive subspecies identification of 175 nontuberculous mycobacteria species based on 7547 genomic profiles.</title>
        <authorList>
            <person name="Matsumoto Y."/>
            <person name="Kinjo T."/>
            <person name="Motooka D."/>
            <person name="Nabeya D."/>
            <person name="Jung N."/>
            <person name="Uechi K."/>
            <person name="Horii T."/>
            <person name="Iida T."/>
            <person name="Fujita J."/>
            <person name="Nakamura S."/>
        </authorList>
    </citation>
    <scope>NUCLEOTIDE SEQUENCE [LARGE SCALE GENOMIC DNA]</scope>
    <source>
        <strain evidence="6 7">JCM 12404</strain>
    </source>
</reference>
<protein>
    <submittedName>
        <fullName evidence="6">TetR family transcriptional regulator</fullName>
    </submittedName>
</protein>
<dbReference type="EMBL" id="AP022569">
    <property type="protein sequence ID" value="BBX48548.1"/>
    <property type="molecule type" value="Genomic_DNA"/>
</dbReference>
<dbReference type="InterPro" id="IPR009057">
    <property type="entry name" value="Homeodomain-like_sf"/>
</dbReference>
<keyword evidence="2 4" id="KW-0238">DNA-binding</keyword>
<dbReference type="GO" id="GO:0000976">
    <property type="term" value="F:transcription cis-regulatory region binding"/>
    <property type="evidence" value="ECO:0007669"/>
    <property type="project" value="TreeGrafter"/>
</dbReference>
<feature type="domain" description="HTH tetR-type" evidence="5">
    <location>
        <begin position="1"/>
        <end position="28"/>
    </location>
</feature>
<evidence type="ECO:0000256" key="1">
    <source>
        <dbReference type="ARBA" id="ARBA00023015"/>
    </source>
</evidence>
<evidence type="ECO:0000256" key="3">
    <source>
        <dbReference type="ARBA" id="ARBA00023163"/>
    </source>
</evidence>
<comment type="caution">
    <text evidence="4">Lacks conserved residue(s) required for the propagation of feature annotation.</text>
</comment>
<keyword evidence="3" id="KW-0804">Transcription</keyword>
<evidence type="ECO:0000259" key="5">
    <source>
        <dbReference type="PROSITE" id="PS50977"/>
    </source>
</evidence>